<feature type="transmembrane region" description="Helical" evidence="7">
    <location>
        <begin position="124"/>
        <end position="145"/>
    </location>
</feature>
<evidence type="ECO:0000313" key="9">
    <source>
        <dbReference type="EMBL" id="CAB4822280.1"/>
    </source>
</evidence>
<dbReference type="EMBL" id="CAFBSF010000010">
    <property type="protein sequence ID" value="CAB5239573.1"/>
    <property type="molecule type" value="Genomic_DNA"/>
</dbReference>
<evidence type="ECO:0000256" key="3">
    <source>
        <dbReference type="ARBA" id="ARBA00022475"/>
    </source>
</evidence>
<keyword evidence="6 7" id="KW-0472">Membrane</keyword>
<gene>
    <name evidence="9" type="ORF">UFOPK3181_00290</name>
    <name evidence="10" type="ORF">UFOPK3520_00282</name>
</gene>
<evidence type="ECO:0000256" key="5">
    <source>
        <dbReference type="ARBA" id="ARBA00022989"/>
    </source>
</evidence>
<feature type="transmembrane region" description="Helical" evidence="7">
    <location>
        <begin position="183"/>
        <end position="201"/>
    </location>
</feature>
<protein>
    <submittedName>
        <fullName evidence="10">Unannotated protein</fullName>
    </submittedName>
</protein>
<evidence type="ECO:0000259" key="8">
    <source>
        <dbReference type="PROSITE" id="PS50928"/>
    </source>
</evidence>
<dbReference type="InterPro" id="IPR000515">
    <property type="entry name" value="MetI-like"/>
</dbReference>
<keyword evidence="2" id="KW-0813">Transport</keyword>
<feature type="transmembrane region" description="Helical" evidence="7">
    <location>
        <begin position="28"/>
        <end position="50"/>
    </location>
</feature>
<keyword evidence="5 7" id="KW-1133">Transmembrane helix</keyword>
<evidence type="ECO:0000256" key="4">
    <source>
        <dbReference type="ARBA" id="ARBA00022692"/>
    </source>
</evidence>
<dbReference type="Gene3D" id="1.10.3720.10">
    <property type="entry name" value="MetI-like"/>
    <property type="match status" value="1"/>
</dbReference>
<evidence type="ECO:0000256" key="7">
    <source>
        <dbReference type="SAM" id="Phobius"/>
    </source>
</evidence>
<dbReference type="InterPro" id="IPR051393">
    <property type="entry name" value="ABC_transporter_permease"/>
</dbReference>
<keyword evidence="4 7" id="KW-0812">Transmembrane</keyword>
<evidence type="ECO:0000256" key="1">
    <source>
        <dbReference type="ARBA" id="ARBA00004651"/>
    </source>
</evidence>
<evidence type="ECO:0000313" key="10">
    <source>
        <dbReference type="EMBL" id="CAB5239573.1"/>
    </source>
</evidence>
<dbReference type="AlphaFoldDB" id="A0A6J7XQZ9"/>
<dbReference type="PANTHER" id="PTHR30193:SF37">
    <property type="entry name" value="INNER MEMBRANE ABC TRANSPORTER PERMEASE PROTEIN YCJO"/>
    <property type="match status" value="1"/>
</dbReference>
<dbReference type="Pfam" id="PF00528">
    <property type="entry name" value="BPD_transp_1"/>
    <property type="match status" value="1"/>
</dbReference>
<evidence type="ECO:0000256" key="6">
    <source>
        <dbReference type="ARBA" id="ARBA00023136"/>
    </source>
</evidence>
<feature type="domain" description="ABC transmembrane type-1" evidence="8">
    <location>
        <begin position="86"/>
        <end position="300"/>
    </location>
</feature>
<dbReference type="GO" id="GO:0055085">
    <property type="term" value="P:transmembrane transport"/>
    <property type="evidence" value="ECO:0007669"/>
    <property type="project" value="InterPro"/>
</dbReference>
<accession>A0A6J7XQZ9</accession>
<reference evidence="10" key="1">
    <citation type="submission" date="2020-05" db="EMBL/GenBank/DDBJ databases">
        <authorList>
            <person name="Chiriac C."/>
            <person name="Salcher M."/>
            <person name="Ghai R."/>
            <person name="Kavagutti S V."/>
        </authorList>
    </citation>
    <scope>NUCLEOTIDE SEQUENCE</scope>
</reference>
<name>A0A6J7XQZ9_9ZZZZ</name>
<dbReference type="SUPFAM" id="SSF161098">
    <property type="entry name" value="MetI-like"/>
    <property type="match status" value="1"/>
</dbReference>
<dbReference type="EMBL" id="CAFABG010000011">
    <property type="protein sequence ID" value="CAB4822280.1"/>
    <property type="molecule type" value="Genomic_DNA"/>
</dbReference>
<dbReference type="InterPro" id="IPR035906">
    <property type="entry name" value="MetI-like_sf"/>
</dbReference>
<sequence length="314" mass="35303">MSEKVAKFESSIKEKTSTRARANKRMSWILLIPVLIFFALMNILPTIWMLGLSFYDYTLTSSKGATFTGFSNYLDFVKNEQLSQSVSRTFVFLIIAIICQTFLGILIGVLFWKNDKMPGRRFALTLFFTPMVVTPIATALFWKLILDPTFGVMNYFLTSLGLSKVDFLTDSNLAFPTLIVVDTWMWTPFMALMTLAALGSVPKAELEAASVDKLPIHRQITTVIWPHAKFILMLGILLRSIDAFKTMDLTYIMTNGGPGDRTELIALSLYRFAFKSFKLGYASAVSVFLLFIAIALTAIYLHVLNARKKAEAQG</sequence>
<keyword evidence="3" id="KW-1003">Cell membrane</keyword>
<evidence type="ECO:0000256" key="2">
    <source>
        <dbReference type="ARBA" id="ARBA00022448"/>
    </source>
</evidence>
<organism evidence="10">
    <name type="scientific">freshwater metagenome</name>
    <dbReference type="NCBI Taxonomy" id="449393"/>
    <lineage>
        <taxon>unclassified sequences</taxon>
        <taxon>metagenomes</taxon>
        <taxon>ecological metagenomes</taxon>
    </lineage>
</organism>
<dbReference type="CDD" id="cd06261">
    <property type="entry name" value="TM_PBP2"/>
    <property type="match status" value="1"/>
</dbReference>
<comment type="subcellular location">
    <subcellularLocation>
        <location evidence="1">Cell membrane</location>
        <topology evidence="1">Multi-pass membrane protein</topology>
    </subcellularLocation>
</comment>
<dbReference type="PANTHER" id="PTHR30193">
    <property type="entry name" value="ABC TRANSPORTER PERMEASE PROTEIN"/>
    <property type="match status" value="1"/>
</dbReference>
<proteinExistence type="predicted"/>
<feature type="transmembrane region" description="Helical" evidence="7">
    <location>
        <begin position="279"/>
        <end position="301"/>
    </location>
</feature>
<feature type="transmembrane region" description="Helical" evidence="7">
    <location>
        <begin position="90"/>
        <end position="112"/>
    </location>
</feature>
<feature type="transmembrane region" description="Helical" evidence="7">
    <location>
        <begin position="222"/>
        <end position="241"/>
    </location>
</feature>
<dbReference type="PROSITE" id="PS50928">
    <property type="entry name" value="ABC_TM1"/>
    <property type="match status" value="1"/>
</dbReference>
<dbReference type="GO" id="GO:0005886">
    <property type="term" value="C:plasma membrane"/>
    <property type="evidence" value="ECO:0007669"/>
    <property type="project" value="UniProtKB-SubCell"/>
</dbReference>